<protein>
    <submittedName>
        <fullName evidence="2">Uncharacterized protein</fullName>
    </submittedName>
</protein>
<name>A0A1J7JAB8_9PEZI</name>
<keyword evidence="3" id="KW-1185">Reference proteome</keyword>
<dbReference type="Proteomes" id="UP000182658">
    <property type="component" value="Unassembled WGS sequence"/>
</dbReference>
<keyword evidence="1" id="KW-0732">Signal</keyword>
<sequence length="364" mass="39669">MDFSSFTRLALLLIWLSGSWPGSCALASQDSLAQVPLVLTTSTPFYQNFSVGFSLQSSYGAAAIIFTKPNGELETQTVVSHGGRPYREVMARLSLESSRHPAPPYGDDGEYWADQPRQAARTALKAIGLPASYEVGVLSAVVRSLRAQLEGAFGIRIAEAVFTASHLAALYQDDLEDVAVYLGGLRYVTPRREFHPYVWETSAAYAGYGRGLCGAWWNDTACALEEVEEMPVIALLSVHYGRTALTVALSEIDGAGGLWEPLYRHRENFGLGREALGGYGSEEEDWEDVRREVLIITVEFPGFPNPDLVMVTGDTADGEFLEHLRSALMGHIGSVPEVLSNGSLVAAAKGAVEFMRRGPARWSR</sequence>
<accession>A0A1J7JAB8</accession>
<evidence type="ECO:0000256" key="1">
    <source>
        <dbReference type="SAM" id="SignalP"/>
    </source>
</evidence>
<dbReference type="AlphaFoldDB" id="A0A1J7JAB8"/>
<organism evidence="2 3">
    <name type="scientific">Coniochaeta ligniaria NRRL 30616</name>
    <dbReference type="NCBI Taxonomy" id="1408157"/>
    <lineage>
        <taxon>Eukaryota</taxon>
        <taxon>Fungi</taxon>
        <taxon>Dikarya</taxon>
        <taxon>Ascomycota</taxon>
        <taxon>Pezizomycotina</taxon>
        <taxon>Sordariomycetes</taxon>
        <taxon>Sordariomycetidae</taxon>
        <taxon>Coniochaetales</taxon>
        <taxon>Coniochaetaceae</taxon>
        <taxon>Coniochaeta</taxon>
    </lineage>
</organism>
<dbReference type="EMBL" id="KV875103">
    <property type="protein sequence ID" value="OIW24506.1"/>
    <property type="molecule type" value="Genomic_DNA"/>
</dbReference>
<reference evidence="2 3" key="1">
    <citation type="submission" date="2016-10" db="EMBL/GenBank/DDBJ databases">
        <title>Draft genome sequence of Coniochaeta ligniaria NRRL30616, a lignocellulolytic fungus for bioabatement of inhibitors in plant biomass hydrolysates.</title>
        <authorList>
            <consortium name="DOE Joint Genome Institute"/>
            <person name="Jimenez D.J."/>
            <person name="Hector R.E."/>
            <person name="Riley R."/>
            <person name="Sun H."/>
            <person name="Grigoriev I.V."/>
            <person name="Van Elsas J.D."/>
            <person name="Nichols N.N."/>
        </authorList>
    </citation>
    <scope>NUCLEOTIDE SEQUENCE [LARGE SCALE GENOMIC DNA]</scope>
    <source>
        <strain evidence="2 3">NRRL 30616</strain>
    </source>
</reference>
<proteinExistence type="predicted"/>
<dbReference type="InParanoid" id="A0A1J7JAB8"/>
<dbReference type="OrthoDB" id="3643156at2759"/>
<feature type="signal peptide" evidence="1">
    <location>
        <begin position="1"/>
        <end position="25"/>
    </location>
</feature>
<evidence type="ECO:0000313" key="2">
    <source>
        <dbReference type="EMBL" id="OIW24506.1"/>
    </source>
</evidence>
<evidence type="ECO:0000313" key="3">
    <source>
        <dbReference type="Proteomes" id="UP000182658"/>
    </source>
</evidence>
<feature type="chain" id="PRO_5012566192" evidence="1">
    <location>
        <begin position="26"/>
        <end position="364"/>
    </location>
</feature>
<gene>
    <name evidence="2" type="ORF">CONLIGDRAFT_673673</name>
</gene>